<evidence type="ECO:0000313" key="1">
    <source>
        <dbReference type="EMBL" id="KAF5200532.1"/>
    </source>
</evidence>
<comment type="caution">
    <text evidence="1">The sequence shown here is derived from an EMBL/GenBank/DDBJ whole genome shotgun (WGS) entry which is preliminary data.</text>
</comment>
<dbReference type="OrthoDB" id="6119954at2759"/>
<dbReference type="AlphaFoldDB" id="A0A7J6WWT5"/>
<name>A0A7J6WWT5_THATH</name>
<sequence>NAKASFPTDRGRKYWSISYALNNISAIFGPDVWPSLPTGAIASRPRPMLGGSARFAVTIPGKVQKVDMLLQHQIR</sequence>
<evidence type="ECO:0000313" key="2">
    <source>
        <dbReference type="Proteomes" id="UP000554482"/>
    </source>
</evidence>
<keyword evidence="2" id="KW-1185">Reference proteome</keyword>
<dbReference type="Gene3D" id="3.30.70.360">
    <property type="match status" value="1"/>
</dbReference>
<feature type="non-terminal residue" evidence="1">
    <location>
        <position position="1"/>
    </location>
</feature>
<dbReference type="Proteomes" id="UP000554482">
    <property type="component" value="Unassembled WGS sequence"/>
</dbReference>
<gene>
    <name evidence="1" type="ORF">FRX31_009881</name>
</gene>
<protein>
    <submittedName>
        <fullName evidence="1">Uncharacterized protein</fullName>
    </submittedName>
</protein>
<accession>A0A7J6WWT5</accession>
<reference evidence="1 2" key="1">
    <citation type="submission" date="2020-06" db="EMBL/GenBank/DDBJ databases">
        <title>Transcriptomic and genomic resources for Thalictrum thalictroides and T. hernandezii: Facilitating candidate gene discovery in an emerging model plant lineage.</title>
        <authorList>
            <person name="Arias T."/>
            <person name="Riano-Pachon D.M."/>
            <person name="Di Stilio V.S."/>
        </authorList>
    </citation>
    <scope>NUCLEOTIDE SEQUENCE [LARGE SCALE GENOMIC DNA]</scope>
    <source>
        <strain evidence="2">cv. WT478/WT964</strain>
        <tissue evidence="1">Leaves</tissue>
    </source>
</reference>
<dbReference type="Gene3D" id="3.40.630.10">
    <property type="entry name" value="Zn peptidases"/>
    <property type="match status" value="1"/>
</dbReference>
<dbReference type="EMBL" id="JABWDY010010641">
    <property type="protein sequence ID" value="KAF5200532.1"/>
    <property type="molecule type" value="Genomic_DNA"/>
</dbReference>
<organism evidence="1 2">
    <name type="scientific">Thalictrum thalictroides</name>
    <name type="common">Rue-anemone</name>
    <name type="synonym">Anemone thalictroides</name>
    <dbReference type="NCBI Taxonomy" id="46969"/>
    <lineage>
        <taxon>Eukaryota</taxon>
        <taxon>Viridiplantae</taxon>
        <taxon>Streptophyta</taxon>
        <taxon>Embryophyta</taxon>
        <taxon>Tracheophyta</taxon>
        <taxon>Spermatophyta</taxon>
        <taxon>Magnoliopsida</taxon>
        <taxon>Ranunculales</taxon>
        <taxon>Ranunculaceae</taxon>
        <taxon>Thalictroideae</taxon>
        <taxon>Thalictrum</taxon>
    </lineage>
</organism>
<proteinExistence type="predicted"/>